<dbReference type="EMBL" id="JAAGAX010000013">
    <property type="protein sequence ID" value="KAF2295410.1"/>
    <property type="molecule type" value="Genomic_DNA"/>
</dbReference>
<dbReference type="SMART" id="SM01037">
    <property type="entry name" value="Bet_v_1"/>
    <property type="match status" value="1"/>
</dbReference>
<dbReference type="SUPFAM" id="SSF55961">
    <property type="entry name" value="Bet v1-like"/>
    <property type="match status" value="1"/>
</dbReference>
<comment type="caution">
    <text evidence="2">The sequence shown here is derived from an EMBL/GenBank/DDBJ whole genome shotgun (WGS) entry which is preliminary data.</text>
</comment>
<evidence type="ECO:0000313" key="2">
    <source>
        <dbReference type="EMBL" id="KAF2295410.1"/>
    </source>
</evidence>
<dbReference type="GO" id="GO:0006952">
    <property type="term" value="P:defense response"/>
    <property type="evidence" value="ECO:0007669"/>
    <property type="project" value="InterPro"/>
</dbReference>
<protein>
    <recommendedName>
        <fullName evidence="1">Bet v I/Major latex protein domain-containing protein</fullName>
    </recommendedName>
</protein>
<dbReference type="PANTHER" id="PTHR31907">
    <property type="entry name" value="MLP-LIKE PROTEIN 423"/>
    <property type="match status" value="1"/>
</dbReference>
<organism evidence="2 3">
    <name type="scientific">Hevea brasiliensis</name>
    <name type="common">Para rubber tree</name>
    <name type="synonym">Siphonia brasiliensis</name>
    <dbReference type="NCBI Taxonomy" id="3981"/>
    <lineage>
        <taxon>Eukaryota</taxon>
        <taxon>Viridiplantae</taxon>
        <taxon>Streptophyta</taxon>
        <taxon>Embryophyta</taxon>
        <taxon>Tracheophyta</taxon>
        <taxon>Spermatophyta</taxon>
        <taxon>Magnoliopsida</taxon>
        <taxon>eudicotyledons</taxon>
        <taxon>Gunneridae</taxon>
        <taxon>Pentapetalae</taxon>
        <taxon>rosids</taxon>
        <taxon>fabids</taxon>
        <taxon>Malpighiales</taxon>
        <taxon>Euphorbiaceae</taxon>
        <taxon>Crotonoideae</taxon>
        <taxon>Micrandreae</taxon>
        <taxon>Hevea</taxon>
    </lineage>
</organism>
<evidence type="ECO:0000313" key="3">
    <source>
        <dbReference type="Proteomes" id="UP000467840"/>
    </source>
</evidence>
<accession>A0A6A6L244</accession>
<sequence length="150" mass="16878">MAQLAQLSKLERQIGIKTTPDKFYSFFKNNMPRFPQMFQSNIKSFEVVGGGEVKTGSITSWKYCLDGSPVMGGKVRFETMDDARKTFVFDVVEGDVLKVYKSFKAKVEIGSDCVKWTLEYEKTNNDIPNPDAYLGLAAKISKGIDVHLCQ</sequence>
<dbReference type="InterPro" id="IPR000916">
    <property type="entry name" value="Bet_v_I/MLP"/>
</dbReference>
<name>A0A6A6L244_HEVBR</name>
<dbReference type="AlphaFoldDB" id="A0A6A6L244"/>
<gene>
    <name evidence="2" type="ORF">GH714_032799</name>
</gene>
<proteinExistence type="predicted"/>
<dbReference type="Pfam" id="PF00407">
    <property type="entry name" value="Bet_v_1"/>
    <property type="match status" value="1"/>
</dbReference>
<evidence type="ECO:0000259" key="1">
    <source>
        <dbReference type="SMART" id="SM01037"/>
    </source>
</evidence>
<dbReference type="InterPro" id="IPR023393">
    <property type="entry name" value="START-like_dom_sf"/>
</dbReference>
<dbReference type="Gene3D" id="3.30.530.20">
    <property type="match status" value="1"/>
</dbReference>
<dbReference type="Proteomes" id="UP000467840">
    <property type="component" value="Chromosome 7"/>
</dbReference>
<dbReference type="SMR" id="A0A6A6L244"/>
<keyword evidence="3" id="KW-1185">Reference proteome</keyword>
<dbReference type="InterPro" id="IPR051761">
    <property type="entry name" value="MLP-like_ligand-binding"/>
</dbReference>
<reference evidence="2 3" key="1">
    <citation type="journal article" date="2020" name="Mol. Plant">
        <title>The Chromosome-Based Rubber Tree Genome Provides New Insights into Spurge Genome Evolution and Rubber Biosynthesis.</title>
        <authorList>
            <person name="Liu J."/>
            <person name="Shi C."/>
            <person name="Shi C.C."/>
            <person name="Li W."/>
            <person name="Zhang Q.J."/>
            <person name="Zhang Y."/>
            <person name="Li K."/>
            <person name="Lu H.F."/>
            <person name="Shi C."/>
            <person name="Zhu S.T."/>
            <person name="Xiao Z.Y."/>
            <person name="Nan H."/>
            <person name="Yue Y."/>
            <person name="Zhu X.G."/>
            <person name="Wu Y."/>
            <person name="Hong X.N."/>
            <person name="Fan G.Y."/>
            <person name="Tong Y."/>
            <person name="Zhang D."/>
            <person name="Mao C.L."/>
            <person name="Liu Y.L."/>
            <person name="Hao S.J."/>
            <person name="Liu W.Q."/>
            <person name="Lv M.Q."/>
            <person name="Zhang H.B."/>
            <person name="Liu Y."/>
            <person name="Hu-Tang G.R."/>
            <person name="Wang J.P."/>
            <person name="Wang J.H."/>
            <person name="Sun Y.H."/>
            <person name="Ni S.B."/>
            <person name="Chen W.B."/>
            <person name="Zhang X.C."/>
            <person name="Jiao Y.N."/>
            <person name="Eichler E.E."/>
            <person name="Li G.H."/>
            <person name="Liu X."/>
            <person name="Gao L.Z."/>
        </authorList>
    </citation>
    <scope>NUCLEOTIDE SEQUENCE [LARGE SCALE GENOMIC DNA]</scope>
    <source>
        <strain evidence="3">cv. GT1</strain>
        <tissue evidence="2">Leaf</tissue>
    </source>
</reference>
<feature type="domain" description="Bet v I/Major latex protein" evidence="1">
    <location>
        <begin position="5"/>
        <end position="150"/>
    </location>
</feature>